<evidence type="ECO:0000313" key="1">
    <source>
        <dbReference type="EMBL" id="PEH43389.1"/>
    </source>
</evidence>
<gene>
    <name evidence="1" type="ORF">CRM94_15225</name>
</gene>
<proteinExistence type="predicted"/>
<dbReference type="AlphaFoldDB" id="A0A2A7SIW4"/>
<name>A0A2A7SIW4_BURGA</name>
<sequence length="61" mass="6529">MAIGRPMLGRSPSSRISPMVASTVDSVGPYMLWKRIVSEARSRSQVTALIASPPSSTLPGW</sequence>
<evidence type="ECO:0000313" key="2">
    <source>
        <dbReference type="Proteomes" id="UP000220629"/>
    </source>
</evidence>
<comment type="caution">
    <text evidence="1">The sequence shown here is derived from an EMBL/GenBank/DDBJ whole genome shotgun (WGS) entry which is preliminary data.</text>
</comment>
<organism evidence="1 2">
    <name type="scientific">Burkholderia gladioli</name>
    <name type="common">Pseudomonas marginata</name>
    <name type="synonym">Phytomonas marginata</name>
    <dbReference type="NCBI Taxonomy" id="28095"/>
    <lineage>
        <taxon>Bacteria</taxon>
        <taxon>Pseudomonadati</taxon>
        <taxon>Pseudomonadota</taxon>
        <taxon>Betaproteobacteria</taxon>
        <taxon>Burkholderiales</taxon>
        <taxon>Burkholderiaceae</taxon>
        <taxon>Burkholderia</taxon>
    </lineage>
</organism>
<reference evidence="2" key="1">
    <citation type="submission" date="2017-09" db="EMBL/GenBank/DDBJ databases">
        <title>FDA dAtabase for Regulatory Grade micrObial Sequences (FDA-ARGOS): Supporting development and validation of Infectious Disease Dx tests.</title>
        <authorList>
            <person name="Minogue T."/>
            <person name="Wolcott M."/>
            <person name="Wasieloski L."/>
            <person name="Aguilar W."/>
            <person name="Moore D."/>
            <person name="Tallon L."/>
            <person name="Sadzewicz L."/>
            <person name="Ott S."/>
            <person name="Zhao X."/>
            <person name="Nagaraj S."/>
            <person name="Vavikolanu K."/>
            <person name="Aluvathingal J."/>
            <person name="Nadendla S."/>
            <person name="Sichtig H."/>
        </authorList>
    </citation>
    <scope>NUCLEOTIDE SEQUENCE [LARGE SCALE GENOMIC DNA]</scope>
    <source>
        <strain evidence="2">FDAARGOS_390</strain>
    </source>
</reference>
<protein>
    <submittedName>
        <fullName evidence="1">Uncharacterized protein</fullName>
    </submittedName>
</protein>
<accession>A0A2A7SIW4</accession>
<dbReference type="Proteomes" id="UP000220629">
    <property type="component" value="Unassembled WGS sequence"/>
</dbReference>
<dbReference type="EMBL" id="PDDY01000001">
    <property type="protein sequence ID" value="PEH43389.1"/>
    <property type="molecule type" value="Genomic_DNA"/>
</dbReference>